<organism evidence="1 2">
    <name type="scientific">Mycena rosella</name>
    <name type="common">Pink bonnet</name>
    <name type="synonym">Agaricus rosellus</name>
    <dbReference type="NCBI Taxonomy" id="1033263"/>
    <lineage>
        <taxon>Eukaryota</taxon>
        <taxon>Fungi</taxon>
        <taxon>Dikarya</taxon>
        <taxon>Basidiomycota</taxon>
        <taxon>Agaricomycotina</taxon>
        <taxon>Agaricomycetes</taxon>
        <taxon>Agaricomycetidae</taxon>
        <taxon>Agaricales</taxon>
        <taxon>Marasmiineae</taxon>
        <taxon>Mycenaceae</taxon>
        <taxon>Mycena</taxon>
    </lineage>
</organism>
<evidence type="ECO:0008006" key="3">
    <source>
        <dbReference type="Google" id="ProtNLM"/>
    </source>
</evidence>
<accession>A0AAD7DP57</accession>
<evidence type="ECO:0000313" key="1">
    <source>
        <dbReference type="EMBL" id="KAJ7695913.1"/>
    </source>
</evidence>
<gene>
    <name evidence="1" type="ORF">B0H17DRAFT_929974</name>
</gene>
<dbReference type="AlphaFoldDB" id="A0AAD7DP57"/>
<dbReference type="EMBL" id="JARKIE010000036">
    <property type="protein sequence ID" value="KAJ7695913.1"/>
    <property type="molecule type" value="Genomic_DNA"/>
</dbReference>
<sequence length="234" mass="26084">MVVAGDFAQLPPMSGHSLYNGLVALKTMSAMNQKMQNAVLGRILWHQFNTLVILRQNMRQKEQTPLDAKMRTALVNMRYAACTPEDIDFLRSRVASDCPDHPHLDTADYRNVSVITALNVHKDTINDLGAERFAADNRQELVDFFSVDKLTTRAVDRFKWSGCEQARFKALGPKLQQALWNAMPSTTSEHIPGRLRLCVNMPVMIKANDATKLCITKGQEAIIAGWDSSVGPVG</sequence>
<keyword evidence="2" id="KW-1185">Reference proteome</keyword>
<reference evidence="1" key="1">
    <citation type="submission" date="2023-03" db="EMBL/GenBank/DDBJ databases">
        <title>Massive genome expansion in bonnet fungi (Mycena s.s.) driven by repeated elements and novel gene families across ecological guilds.</title>
        <authorList>
            <consortium name="Lawrence Berkeley National Laboratory"/>
            <person name="Harder C.B."/>
            <person name="Miyauchi S."/>
            <person name="Viragh M."/>
            <person name="Kuo A."/>
            <person name="Thoen E."/>
            <person name="Andreopoulos B."/>
            <person name="Lu D."/>
            <person name="Skrede I."/>
            <person name="Drula E."/>
            <person name="Henrissat B."/>
            <person name="Morin E."/>
            <person name="Kohler A."/>
            <person name="Barry K."/>
            <person name="LaButti K."/>
            <person name="Morin E."/>
            <person name="Salamov A."/>
            <person name="Lipzen A."/>
            <person name="Mereny Z."/>
            <person name="Hegedus B."/>
            <person name="Baldrian P."/>
            <person name="Stursova M."/>
            <person name="Weitz H."/>
            <person name="Taylor A."/>
            <person name="Grigoriev I.V."/>
            <person name="Nagy L.G."/>
            <person name="Martin F."/>
            <person name="Kauserud H."/>
        </authorList>
    </citation>
    <scope>NUCLEOTIDE SEQUENCE</scope>
    <source>
        <strain evidence="1">CBHHK067</strain>
    </source>
</reference>
<dbReference type="Proteomes" id="UP001221757">
    <property type="component" value="Unassembled WGS sequence"/>
</dbReference>
<comment type="caution">
    <text evidence="1">The sequence shown here is derived from an EMBL/GenBank/DDBJ whole genome shotgun (WGS) entry which is preliminary data.</text>
</comment>
<dbReference type="InterPro" id="IPR027417">
    <property type="entry name" value="P-loop_NTPase"/>
</dbReference>
<name>A0AAD7DP57_MYCRO</name>
<dbReference type="SUPFAM" id="SSF52540">
    <property type="entry name" value="P-loop containing nucleoside triphosphate hydrolases"/>
    <property type="match status" value="1"/>
</dbReference>
<protein>
    <recommendedName>
        <fullName evidence="3">ATP-dependent DNA helicase</fullName>
    </recommendedName>
</protein>
<proteinExistence type="predicted"/>
<evidence type="ECO:0000313" key="2">
    <source>
        <dbReference type="Proteomes" id="UP001221757"/>
    </source>
</evidence>